<reference evidence="2" key="1">
    <citation type="submission" date="2020-08" db="EMBL/GenBank/DDBJ databases">
        <title>Multicomponent nature underlies the extraordinary mechanical properties of spider dragline silk.</title>
        <authorList>
            <person name="Kono N."/>
            <person name="Nakamura H."/>
            <person name="Mori M."/>
            <person name="Yoshida Y."/>
            <person name="Ohtoshi R."/>
            <person name="Malay A.D."/>
            <person name="Moran D.A.P."/>
            <person name="Tomita M."/>
            <person name="Numata K."/>
            <person name="Arakawa K."/>
        </authorList>
    </citation>
    <scope>NUCLEOTIDE SEQUENCE</scope>
</reference>
<accession>A0A8X6MUP8</accession>
<organism evidence="2 3">
    <name type="scientific">Nephila pilipes</name>
    <name type="common">Giant wood spider</name>
    <name type="synonym">Nephila maculata</name>
    <dbReference type="NCBI Taxonomy" id="299642"/>
    <lineage>
        <taxon>Eukaryota</taxon>
        <taxon>Metazoa</taxon>
        <taxon>Ecdysozoa</taxon>
        <taxon>Arthropoda</taxon>
        <taxon>Chelicerata</taxon>
        <taxon>Arachnida</taxon>
        <taxon>Araneae</taxon>
        <taxon>Araneomorphae</taxon>
        <taxon>Entelegynae</taxon>
        <taxon>Araneoidea</taxon>
        <taxon>Nephilidae</taxon>
        <taxon>Nephila</taxon>
    </lineage>
</organism>
<evidence type="ECO:0000313" key="3">
    <source>
        <dbReference type="Proteomes" id="UP000887013"/>
    </source>
</evidence>
<dbReference type="Proteomes" id="UP000887013">
    <property type="component" value="Unassembled WGS sequence"/>
</dbReference>
<comment type="caution">
    <text evidence="2">The sequence shown here is derived from an EMBL/GenBank/DDBJ whole genome shotgun (WGS) entry which is preliminary data.</text>
</comment>
<proteinExistence type="predicted"/>
<dbReference type="EMBL" id="BMAW01051137">
    <property type="protein sequence ID" value="GFS78881.1"/>
    <property type="molecule type" value="Genomic_DNA"/>
</dbReference>
<sequence>MVRNTKNKQHVTNPRHSFSRCEEKTEHGTSYFHFMRKWSINQMVKMVKKSSGLFLQKLDSDMQLLQLQSHPSHQCCGTHDTTLPLPPIFSKTFWILQKAKFEFTFETSRIDVLMQCPQATVHNRWCS</sequence>
<protein>
    <submittedName>
        <fullName evidence="2">Uncharacterized protein</fullName>
    </submittedName>
</protein>
<dbReference type="AlphaFoldDB" id="A0A8X6MUP8"/>
<evidence type="ECO:0000313" key="2">
    <source>
        <dbReference type="EMBL" id="GFS78881.1"/>
    </source>
</evidence>
<name>A0A8X6MUP8_NEPPI</name>
<evidence type="ECO:0000256" key="1">
    <source>
        <dbReference type="SAM" id="MobiDB-lite"/>
    </source>
</evidence>
<feature type="region of interest" description="Disordered" evidence="1">
    <location>
        <begin position="1"/>
        <end position="21"/>
    </location>
</feature>
<gene>
    <name evidence="2" type="ORF">NPIL_291511</name>
</gene>
<keyword evidence="3" id="KW-1185">Reference proteome</keyword>